<dbReference type="Proteomes" id="UP001212170">
    <property type="component" value="Unassembled WGS sequence"/>
</dbReference>
<evidence type="ECO:0008006" key="3">
    <source>
        <dbReference type="Google" id="ProtNLM"/>
    </source>
</evidence>
<evidence type="ECO:0000313" key="1">
    <source>
        <dbReference type="EMBL" id="MDA6072423.1"/>
    </source>
</evidence>
<protein>
    <recommendedName>
        <fullName evidence="3">Outer membrane protein beta-barrel domain-containing protein</fullName>
    </recommendedName>
</protein>
<comment type="caution">
    <text evidence="1">The sequence shown here is derived from an EMBL/GenBank/DDBJ whole genome shotgun (WGS) entry which is preliminary data.</text>
</comment>
<accession>A0ABT4WIJ9</accession>
<gene>
    <name evidence="1" type="ORF">NJT12_22615</name>
</gene>
<proteinExistence type="predicted"/>
<dbReference type="RefSeq" id="WP_271338392.1">
    <property type="nucleotide sequence ID" value="NZ_JAMZNK010000061.1"/>
</dbReference>
<reference evidence="1 2" key="1">
    <citation type="journal article" date="2023" name="Chemosphere">
        <title>Whole genome analysis of Flavobacterium aziz-sancarii sp. nov., isolated from Ardley Island (Antarctica), revealed a rich resistome and bioremediation potential.</title>
        <authorList>
            <person name="Otur C."/>
            <person name="Okay S."/>
            <person name="Kurt-Kizildogan A."/>
        </authorList>
    </citation>
    <scope>NUCLEOTIDE SEQUENCE [LARGE SCALE GENOMIC DNA]</scope>
    <source>
        <strain evidence="1 2">AC</strain>
    </source>
</reference>
<sequence>MKYCLLTIFTFFYITTTIYAQERKFTYIQFEVNASITGNPDYGDAPKYEGDKQPWLMPDGLGSKLGYGIHYNQWVTLGIHSGLDWKWNEKLVAVPVYLNFGLSPKIAESTRITMQVGYGKSFALGRGDLSGTYKKARIGLTGDDKTLFIELADFGYPLYDYKTVGSFSFGISVISF</sequence>
<name>A0ABT4WIJ9_9FLAO</name>
<dbReference type="EMBL" id="JAMZNK010000061">
    <property type="protein sequence ID" value="MDA6072423.1"/>
    <property type="molecule type" value="Genomic_DNA"/>
</dbReference>
<keyword evidence="2" id="KW-1185">Reference proteome</keyword>
<organism evidence="1 2">
    <name type="scientific">Flavobacterium azizsancarii</name>
    <dbReference type="NCBI Taxonomy" id="2961580"/>
    <lineage>
        <taxon>Bacteria</taxon>
        <taxon>Pseudomonadati</taxon>
        <taxon>Bacteroidota</taxon>
        <taxon>Flavobacteriia</taxon>
        <taxon>Flavobacteriales</taxon>
        <taxon>Flavobacteriaceae</taxon>
        <taxon>Flavobacterium</taxon>
    </lineage>
</organism>
<evidence type="ECO:0000313" key="2">
    <source>
        <dbReference type="Proteomes" id="UP001212170"/>
    </source>
</evidence>